<sequence length="159" mass="18017">MSTTQQFAQQTKKLIDDLKSVCANYGLGNDGNEFKIITQVFLYKFLNDKFVYEIKQLDDTIGNAENWEDALKALNDDEYEMLMMQLSESTARISSDHFISTLFARQNEPNFADIFDTTLVDIARDNSDIFSVLTNGGEKIILFENLSCKSACKNDPLLG</sequence>
<proteinExistence type="predicted"/>
<accession>A0A6F8T1N5</accession>
<keyword evidence="2" id="KW-1185">Reference proteome</keyword>
<reference evidence="1" key="1">
    <citation type="journal article" date="2020" name="Microbiol. Resour. Announc.">
        <title>Complete Genome Sequence of Novel Psychrotolerant Legionella Strain TUM19329, Isolated from Antarctic Lake Sediment.</title>
        <authorList>
            <person name="Shimada S."/>
            <person name="Nakai R."/>
            <person name="Aoki K."/>
            <person name="Shimoeda N."/>
            <person name="Ohno G."/>
            <person name="Miyazaki Y."/>
            <person name="Kudoh S."/>
            <person name="Imura S."/>
            <person name="Watanabe K."/>
            <person name="Ishii Y."/>
            <person name="Tateda K."/>
        </authorList>
    </citation>
    <scope>NUCLEOTIDE SEQUENCE [LARGE SCALE GENOMIC DNA]</scope>
    <source>
        <strain evidence="1">TUM19329</strain>
    </source>
</reference>
<dbReference type="InterPro" id="IPR029063">
    <property type="entry name" value="SAM-dependent_MTases_sf"/>
</dbReference>
<dbReference type="KEGG" id="lant:TUM19329_02670"/>
<evidence type="ECO:0000313" key="2">
    <source>
        <dbReference type="Proteomes" id="UP000502894"/>
    </source>
</evidence>
<dbReference type="RefSeq" id="WP_173235818.1">
    <property type="nucleotide sequence ID" value="NZ_AP022839.1"/>
</dbReference>
<dbReference type="SUPFAM" id="SSF53335">
    <property type="entry name" value="S-adenosyl-L-methionine-dependent methyltransferases"/>
    <property type="match status" value="1"/>
</dbReference>
<dbReference type="REBASE" id="394681">
    <property type="entry name" value="M.Lsp19329ORF2640P"/>
</dbReference>
<dbReference type="AlphaFoldDB" id="A0A6F8T1N5"/>
<dbReference type="Proteomes" id="UP000502894">
    <property type="component" value="Chromosome"/>
</dbReference>
<protein>
    <submittedName>
        <fullName evidence="1">Uncharacterized protein</fullName>
    </submittedName>
</protein>
<evidence type="ECO:0000313" key="1">
    <source>
        <dbReference type="EMBL" id="BCA93906.1"/>
    </source>
</evidence>
<dbReference type="EMBL" id="AP022839">
    <property type="protein sequence ID" value="BCA93906.1"/>
    <property type="molecule type" value="Genomic_DNA"/>
</dbReference>
<organism evidence="1 2">
    <name type="scientific">Legionella antarctica</name>
    <dbReference type="NCBI Taxonomy" id="2708020"/>
    <lineage>
        <taxon>Bacteria</taxon>
        <taxon>Pseudomonadati</taxon>
        <taxon>Pseudomonadota</taxon>
        <taxon>Gammaproteobacteria</taxon>
        <taxon>Legionellales</taxon>
        <taxon>Legionellaceae</taxon>
        <taxon>Legionella</taxon>
    </lineage>
</organism>
<name>A0A6F8T1N5_9GAMM</name>
<gene>
    <name evidence="1" type="ORF">TUM19329_02670</name>
</gene>